<comment type="caution">
    <text evidence="2">The sequence shown here is derived from an EMBL/GenBank/DDBJ whole genome shotgun (WGS) entry which is preliminary data.</text>
</comment>
<dbReference type="Proteomes" id="UP001066276">
    <property type="component" value="Chromosome 5"/>
</dbReference>
<feature type="region of interest" description="Disordered" evidence="1">
    <location>
        <begin position="1"/>
        <end position="42"/>
    </location>
</feature>
<proteinExistence type="predicted"/>
<feature type="compositionally biased region" description="Basic and acidic residues" evidence="1">
    <location>
        <begin position="20"/>
        <end position="29"/>
    </location>
</feature>
<reference evidence="2" key="1">
    <citation type="journal article" date="2022" name="bioRxiv">
        <title>Sequencing and chromosome-scale assembly of the giantPleurodeles waltlgenome.</title>
        <authorList>
            <person name="Brown T."/>
            <person name="Elewa A."/>
            <person name="Iarovenko S."/>
            <person name="Subramanian E."/>
            <person name="Araus A.J."/>
            <person name="Petzold A."/>
            <person name="Susuki M."/>
            <person name="Suzuki K.-i.T."/>
            <person name="Hayashi T."/>
            <person name="Toyoda A."/>
            <person name="Oliveira C."/>
            <person name="Osipova E."/>
            <person name="Leigh N.D."/>
            <person name="Simon A."/>
            <person name="Yun M.H."/>
        </authorList>
    </citation>
    <scope>NUCLEOTIDE SEQUENCE</scope>
    <source>
        <strain evidence="2">20211129_DDA</strain>
        <tissue evidence="2">Liver</tissue>
    </source>
</reference>
<name>A0AAV7S506_PLEWA</name>
<dbReference type="EMBL" id="JANPWB010000009">
    <property type="protein sequence ID" value="KAJ1158088.1"/>
    <property type="molecule type" value="Genomic_DNA"/>
</dbReference>
<gene>
    <name evidence="2" type="ORF">NDU88_010782</name>
</gene>
<sequence>MRAHAQCPRVLQRTGYRSPADPRRQEGHRRAAQPLDRLRPWAGPAAMQRSVPACSLRCRPREMDKYWSCCRGR</sequence>
<dbReference type="AlphaFoldDB" id="A0AAV7S506"/>
<evidence type="ECO:0000313" key="2">
    <source>
        <dbReference type="EMBL" id="KAJ1158088.1"/>
    </source>
</evidence>
<keyword evidence="3" id="KW-1185">Reference proteome</keyword>
<organism evidence="2 3">
    <name type="scientific">Pleurodeles waltl</name>
    <name type="common">Iberian ribbed newt</name>
    <dbReference type="NCBI Taxonomy" id="8319"/>
    <lineage>
        <taxon>Eukaryota</taxon>
        <taxon>Metazoa</taxon>
        <taxon>Chordata</taxon>
        <taxon>Craniata</taxon>
        <taxon>Vertebrata</taxon>
        <taxon>Euteleostomi</taxon>
        <taxon>Amphibia</taxon>
        <taxon>Batrachia</taxon>
        <taxon>Caudata</taxon>
        <taxon>Salamandroidea</taxon>
        <taxon>Salamandridae</taxon>
        <taxon>Pleurodelinae</taxon>
        <taxon>Pleurodeles</taxon>
    </lineage>
</organism>
<evidence type="ECO:0000313" key="3">
    <source>
        <dbReference type="Proteomes" id="UP001066276"/>
    </source>
</evidence>
<evidence type="ECO:0000256" key="1">
    <source>
        <dbReference type="SAM" id="MobiDB-lite"/>
    </source>
</evidence>
<accession>A0AAV7S506</accession>
<protein>
    <submittedName>
        <fullName evidence="2">Uncharacterized protein</fullName>
    </submittedName>
</protein>